<protein>
    <submittedName>
        <fullName evidence="1">AMP dependent coa ligase</fullName>
    </submittedName>
</protein>
<dbReference type="PANTHER" id="PTHR24096:SF422">
    <property type="entry name" value="BCDNA.GH02901"/>
    <property type="match status" value="1"/>
</dbReference>
<evidence type="ECO:0000313" key="2">
    <source>
        <dbReference type="Proteomes" id="UP000037510"/>
    </source>
</evidence>
<keyword evidence="2" id="KW-1185">Reference proteome</keyword>
<reference evidence="1 2" key="1">
    <citation type="journal article" date="2015" name="Genome Biol. Evol.">
        <title>The genome of winter moth (Operophtera brumata) provides a genomic perspective on sexual dimorphism and phenology.</title>
        <authorList>
            <person name="Derks M.F."/>
            <person name="Smit S."/>
            <person name="Salis L."/>
            <person name="Schijlen E."/>
            <person name="Bossers A."/>
            <person name="Mateman C."/>
            <person name="Pijl A.S."/>
            <person name="de Ridder D."/>
            <person name="Groenen M.A."/>
            <person name="Visser M.E."/>
            <person name="Megens H.J."/>
        </authorList>
    </citation>
    <scope>NUCLEOTIDE SEQUENCE [LARGE SCALE GENOMIC DNA]</scope>
    <source>
        <strain evidence="1">WM2013NL</strain>
        <tissue evidence="1">Head and thorax</tissue>
    </source>
</reference>
<dbReference type="Gene3D" id="2.30.38.10">
    <property type="entry name" value="Luciferase, Domain 3"/>
    <property type="match status" value="2"/>
</dbReference>
<name>A0A0L7LAB9_OPEBR</name>
<dbReference type="EMBL" id="JTDY01001979">
    <property type="protein sequence ID" value="KOB72417.1"/>
    <property type="molecule type" value="Genomic_DNA"/>
</dbReference>
<dbReference type="Gene3D" id="3.40.50.980">
    <property type="match status" value="2"/>
</dbReference>
<comment type="caution">
    <text evidence="1">The sequence shown here is derived from an EMBL/GenBank/DDBJ whole genome shotgun (WGS) entry which is preliminary data.</text>
</comment>
<dbReference type="PANTHER" id="PTHR24096">
    <property type="entry name" value="LONG-CHAIN-FATTY-ACID--COA LIGASE"/>
    <property type="match status" value="1"/>
</dbReference>
<dbReference type="AlphaFoldDB" id="A0A0L7LAB9"/>
<evidence type="ECO:0000313" key="1">
    <source>
        <dbReference type="EMBL" id="KOB72417.1"/>
    </source>
</evidence>
<dbReference type="SUPFAM" id="SSF56801">
    <property type="entry name" value="Acetyl-CoA synthetase-like"/>
    <property type="match status" value="1"/>
</dbReference>
<dbReference type="GO" id="GO:0004467">
    <property type="term" value="F:long-chain fatty acid-CoA ligase activity"/>
    <property type="evidence" value="ECO:0007669"/>
    <property type="project" value="TreeGrafter"/>
</dbReference>
<organism evidence="1 2">
    <name type="scientific">Operophtera brumata</name>
    <name type="common">Winter moth</name>
    <name type="synonym">Phalaena brumata</name>
    <dbReference type="NCBI Taxonomy" id="104452"/>
    <lineage>
        <taxon>Eukaryota</taxon>
        <taxon>Metazoa</taxon>
        <taxon>Ecdysozoa</taxon>
        <taxon>Arthropoda</taxon>
        <taxon>Hexapoda</taxon>
        <taxon>Insecta</taxon>
        <taxon>Pterygota</taxon>
        <taxon>Neoptera</taxon>
        <taxon>Endopterygota</taxon>
        <taxon>Lepidoptera</taxon>
        <taxon>Glossata</taxon>
        <taxon>Ditrysia</taxon>
        <taxon>Geometroidea</taxon>
        <taxon>Geometridae</taxon>
        <taxon>Larentiinae</taxon>
        <taxon>Operophtera</taxon>
    </lineage>
</organism>
<keyword evidence="1" id="KW-0436">Ligase</keyword>
<dbReference type="STRING" id="104452.A0A0L7LAB9"/>
<accession>A0A0L7LAB9</accession>
<sequence length="279" mass="30892">MSSTMRHTLRLLRAGNHRQAALRLNSTDSKILTSVYKDITHNHNTVNDFVWQNLDSDDKVAIILPNVPEYPVSILGVLQAGCNIKEALNALQTSIPIILIDNDELPEGTIKFAELAEDFNIDTSCLKSVERTAKDLAILPFSSATHQAVLPAILPFFHIFGFNSLLMNQMMLGCKLVTMPYFKPELFSLVFPVVFLGKHPAVKPEHLESKNILFRQGYGLTETNGAISVGDNTDTNHSSVGFVLPSSEVKIVDDEAATKEVMTEDGWFKTGDIGKYDDN</sequence>
<proteinExistence type="predicted"/>
<dbReference type="Proteomes" id="UP000037510">
    <property type="component" value="Unassembled WGS sequence"/>
</dbReference>
<dbReference type="InterPro" id="IPR042099">
    <property type="entry name" value="ANL_N_sf"/>
</dbReference>
<feature type="non-terminal residue" evidence="1">
    <location>
        <position position="279"/>
    </location>
</feature>
<dbReference type="GO" id="GO:0046949">
    <property type="term" value="P:fatty-acyl-CoA biosynthetic process"/>
    <property type="evidence" value="ECO:0007669"/>
    <property type="project" value="TreeGrafter"/>
</dbReference>
<dbReference type="Gene3D" id="3.40.50.12780">
    <property type="entry name" value="N-terminal domain of ligase-like"/>
    <property type="match status" value="1"/>
</dbReference>
<gene>
    <name evidence="1" type="ORF">OBRU01_12251</name>
</gene>
<feature type="non-terminal residue" evidence="1">
    <location>
        <position position="1"/>
    </location>
</feature>